<evidence type="ECO:0008006" key="4">
    <source>
        <dbReference type="Google" id="ProtNLM"/>
    </source>
</evidence>
<name>A0A1Y1SI34_9GAMM</name>
<accession>A0A1Y1SI34</accession>
<evidence type="ECO:0000313" key="3">
    <source>
        <dbReference type="Proteomes" id="UP000192342"/>
    </source>
</evidence>
<reference evidence="2 3" key="1">
    <citation type="submission" date="2013-04" db="EMBL/GenBank/DDBJ databases">
        <title>Oceanococcus atlanticus 22II-S10r2 Genome Sequencing.</title>
        <authorList>
            <person name="Lai Q."/>
            <person name="Li G."/>
            <person name="Shao Z."/>
        </authorList>
    </citation>
    <scope>NUCLEOTIDE SEQUENCE [LARGE SCALE GENOMIC DNA]</scope>
    <source>
        <strain evidence="2 3">22II-S10r2</strain>
    </source>
</reference>
<dbReference type="SUPFAM" id="SSF53850">
    <property type="entry name" value="Periplasmic binding protein-like II"/>
    <property type="match status" value="1"/>
</dbReference>
<proteinExistence type="predicted"/>
<dbReference type="AlphaFoldDB" id="A0A1Y1SI34"/>
<dbReference type="RefSeq" id="WP_206044800.1">
    <property type="nucleotide sequence ID" value="NZ_AQQV01000001.1"/>
</dbReference>
<keyword evidence="1" id="KW-0732">Signal</keyword>
<keyword evidence="3" id="KW-1185">Reference proteome</keyword>
<comment type="caution">
    <text evidence="2">The sequence shown here is derived from an EMBL/GenBank/DDBJ whole genome shotgun (WGS) entry which is preliminary data.</text>
</comment>
<gene>
    <name evidence="2" type="ORF">ATO7_05665</name>
</gene>
<feature type="signal peptide" evidence="1">
    <location>
        <begin position="1"/>
        <end position="25"/>
    </location>
</feature>
<evidence type="ECO:0000256" key="1">
    <source>
        <dbReference type="SAM" id="SignalP"/>
    </source>
</evidence>
<dbReference type="STRING" id="1317117.ATO7_05665"/>
<evidence type="ECO:0000313" key="2">
    <source>
        <dbReference type="EMBL" id="ORE89342.1"/>
    </source>
</evidence>
<dbReference type="Proteomes" id="UP000192342">
    <property type="component" value="Unassembled WGS sequence"/>
</dbReference>
<protein>
    <recommendedName>
        <fullName evidence="4">PBP domain-containing protein</fullName>
    </recommendedName>
</protein>
<dbReference type="EMBL" id="AQQV01000001">
    <property type="protein sequence ID" value="ORE89342.1"/>
    <property type="molecule type" value="Genomic_DNA"/>
</dbReference>
<organism evidence="2 3">
    <name type="scientific">Oceanococcus atlanticus</name>
    <dbReference type="NCBI Taxonomy" id="1317117"/>
    <lineage>
        <taxon>Bacteria</taxon>
        <taxon>Pseudomonadati</taxon>
        <taxon>Pseudomonadota</taxon>
        <taxon>Gammaproteobacteria</taxon>
        <taxon>Chromatiales</taxon>
        <taxon>Oceanococcaceae</taxon>
        <taxon>Oceanococcus</taxon>
    </lineage>
</organism>
<dbReference type="Gene3D" id="3.40.190.10">
    <property type="entry name" value="Periplasmic binding protein-like II"/>
    <property type="match status" value="1"/>
</dbReference>
<feature type="chain" id="PRO_5013073166" description="PBP domain-containing protein" evidence="1">
    <location>
        <begin position="26"/>
        <end position="144"/>
    </location>
</feature>
<sequence length="144" mass="16306">MLHTRRTVLASLAGLALVCATELHAEPVGVSVYTHADIDPQYLTRSFLRAVFSLRVRTWPDGQPIRVFVLDDSDPLHVRFCQEQLSTYPYVLRKSWNRTSYTGTGLLPVRVDSVEEMQRRVERTEGAIGYMPIAPRELSARSSS</sequence>